<organism evidence="2 3">
    <name type="scientific">Homoserinibacter gongjuensis</name>
    <dbReference type="NCBI Taxonomy" id="1162968"/>
    <lineage>
        <taxon>Bacteria</taxon>
        <taxon>Bacillati</taxon>
        <taxon>Actinomycetota</taxon>
        <taxon>Actinomycetes</taxon>
        <taxon>Micrococcales</taxon>
        <taxon>Microbacteriaceae</taxon>
        <taxon>Homoserinibacter</taxon>
    </lineage>
</organism>
<evidence type="ECO:0000313" key="3">
    <source>
        <dbReference type="Proteomes" id="UP001157069"/>
    </source>
</evidence>
<keyword evidence="1" id="KW-0472">Membrane</keyword>
<feature type="transmembrane region" description="Helical" evidence="1">
    <location>
        <begin position="6"/>
        <end position="24"/>
    </location>
</feature>
<proteinExistence type="predicted"/>
<gene>
    <name evidence="2" type="ORF">GCM10025869_14750</name>
</gene>
<dbReference type="EMBL" id="BSVA01000001">
    <property type="protein sequence ID" value="GMA90946.1"/>
    <property type="molecule type" value="Genomic_DNA"/>
</dbReference>
<name>A0ABQ6JTX1_9MICO</name>
<comment type="caution">
    <text evidence="2">The sequence shown here is derived from an EMBL/GenBank/DDBJ whole genome shotgun (WGS) entry which is preliminary data.</text>
</comment>
<feature type="transmembrane region" description="Helical" evidence="1">
    <location>
        <begin position="75"/>
        <end position="100"/>
    </location>
</feature>
<dbReference type="RefSeq" id="WP_284299004.1">
    <property type="nucleotide sequence ID" value="NZ_BSVA01000001.1"/>
</dbReference>
<accession>A0ABQ6JTX1</accession>
<sequence>MITLAISYAVLFVSVLAGSIWLTGPSSGADARLQGLRSAAVTATLAGLILGFGVYLVMALAGGWQDGSCGGHGSWFWAVVVLAAPVSWFAAVGLWVAYLIRRKALGPRSPATARVTSPVGR</sequence>
<protein>
    <submittedName>
        <fullName evidence="2">Uncharacterized protein</fullName>
    </submittedName>
</protein>
<evidence type="ECO:0000256" key="1">
    <source>
        <dbReference type="SAM" id="Phobius"/>
    </source>
</evidence>
<reference evidence="3" key="1">
    <citation type="journal article" date="2019" name="Int. J. Syst. Evol. Microbiol.">
        <title>The Global Catalogue of Microorganisms (GCM) 10K type strain sequencing project: providing services to taxonomists for standard genome sequencing and annotation.</title>
        <authorList>
            <consortium name="The Broad Institute Genomics Platform"/>
            <consortium name="The Broad Institute Genome Sequencing Center for Infectious Disease"/>
            <person name="Wu L."/>
            <person name="Ma J."/>
        </authorList>
    </citation>
    <scope>NUCLEOTIDE SEQUENCE [LARGE SCALE GENOMIC DNA]</scope>
    <source>
        <strain evidence="3">NBRC 108755</strain>
    </source>
</reference>
<feature type="transmembrane region" description="Helical" evidence="1">
    <location>
        <begin position="36"/>
        <end position="63"/>
    </location>
</feature>
<keyword evidence="1" id="KW-1133">Transmembrane helix</keyword>
<evidence type="ECO:0000313" key="2">
    <source>
        <dbReference type="EMBL" id="GMA90946.1"/>
    </source>
</evidence>
<keyword evidence="1" id="KW-0812">Transmembrane</keyword>
<keyword evidence="3" id="KW-1185">Reference proteome</keyword>
<dbReference type="Proteomes" id="UP001157069">
    <property type="component" value="Unassembled WGS sequence"/>
</dbReference>